<evidence type="ECO:0000313" key="3">
    <source>
        <dbReference type="Proteomes" id="UP001172159"/>
    </source>
</evidence>
<sequence length="604" mass="69359">MAAMKTQRDEKTVDLAQLLLDLDLQASTSLQGLDQDFHVCVTIEVDEDGVRVRMVDHHGRRVVPPFQTSFPFSKRLRWTRQRQNDDIQGQMRSLDPRSLLFLRFIRQLRLKNDALGEKRGGITWWSRNVDLHPVQHGLVEIRSITNSGWHGPKAGVRVENTNSQHSNYNGQFHVVEEPTLESGPVNRLIMAFPVCQYEVGQWTKDEHTFSFAYKKPCPFKFLMHVDRWGGPDHTKSSYRIHQDHQITDFHARAMAKGFKKLSEIPSLRYTWMQYLPSMDVLKQYDELQGGGVCATLPRWLSLLPILETEMDTDRNQLQAITDLCLEIQKELDPKNEPLRLVPDVENALLSFSGSQSPELRPPSPRRTRRRSNNLVTTADTVPTPTTISVPLSTKYLRSDLATLLSDYALNLLPEKIITFHLQSLLNESRSPTWYAKFFFLRSQHEDFHSRIARLFSLVYTKQLEHPDFRTCHHDEWRKIIESVSFIPLSSGALLSPRELKSLGTVYAPVDDREWPLAGPGMDLQQLTIQVLHPGAWRNQDCKKLLGTVGWVKIMGNKERMKMVAEVVEKERPLGNFGGGFPSVMFALVVRGAEVDPLFRGFKFT</sequence>
<dbReference type="AlphaFoldDB" id="A0AA40BN39"/>
<reference evidence="2" key="1">
    <citation type="submission" date="2023-06" db="EMBL/GenBank/DDBJ databases">
        <title>Genome-scale phylogeny and comparative genomics of the fungal order Sordariales.</title>
        <authorList>
            <consortium name="Lawrence Berkeley National Laboratory"/>
            <person name="Hensen N."/>
            <person name="Bonometti L."/>
            <person name="Westerberg I."/>
            <person name="Brannstrom I.O."/>
            <person name="Guillou S."/>
            <person name="Cros-Aarteil S."/>
            <person name="Calhoun S."/>
            <person name="Haridas S."/>
            <person name="Kuo A."/>
            <person name="Mondo S."/>
            <person name="Pangilinan J."/>
            <person name="Riley R."/>
            <person name="Labutti K."/>
            <person name="Andreopoulos B."/>
            <person name="Lipzen A."/>
            <person name="Chen C."/>
            <person name="Yanf M."/>
            <person name="Daum C."/>
            <person name="Ng V."/>
            <person name="Clum A."/>
            <person name="Steindorff A."/>
            <person name="Ohm R."/>
            <person name="Martin F."/>
            <person name="Silar P."/>
            <person name="Natvig D."/>
            <person name="Lalanne C."/>
            <person name="Gautier V."/>
            <person name="Ament-Velasquez S.L."/>
            <person name="Kruys A."/>
            <person name="Hutchinson M.I."/>
            <person name="Powell A.J."/>
            <person name="Barry K."/>
            <person name="Miller A.N."/>
            <person name="Grigoriev I.V."/>
            <person name="Debuchy R."/>
            <person name="Gladieux P."/>
            <person name="Thoren M.H."/>
            <person name="Johannesson H."/>
        </authorList>
    </citation>
    <scope>NUCLEOTIDE SEQUENCE</scope>
    <source>
        <strain evidence="2">CBS 540.89</strain>
    </source>
</reference>
<keyword evidence="3" id="KW-1185">Reference proteome</keyword>
<proteinExistence type="predicted"/>
<accession>A0AA40BN39</accession>
<name>A0AA40BN39_9PEZI</name>
<evidence type="ECO:0000313" key="2">
    <source>
        <dbReference type="EMBL" id="KAK0737219.1"/>
    </source>
</evidence>
<evidence type="ECO:0000256" key="1">
    <source>
        <dbReference type="SAM" id="MobiDB-lite"/>
    </source>
</evidence>
<comment type="caution">
    <text evidence="2">The sequence shown here is derived from an EMBL/GenBank/DDBJ whole genome shotgun (WGS) entry which is preliminary data.</text>
</comment>
<dbReference type="Proteomes" id="UP001172159">
    <property type="component" value="Unassembled WGS sequence"/>
</dbReference>
<protein>
    <submittedName>
        <fullName evidence="2">Uncharacterized protein</fullName>
    </submittedName>
</protein>
<dbReference type="EMBL" id="JAUKTV010000005">
    <property type="protein sequence ID" value="KAK0737219.1"/>
    <property type="molecule type" value="Genomic_DNA"/>
</dbReference>
<gene>
    <name evidence="2" type="ORF">B0T21DRAFT_159947</name>
</gene>
<feature type="region of interest" description="Disordered" evidence="1">
    <location>
        <begin position="352"/>
        <end position="372"/>
    </location>
</feature>
<organism evidence="2 3">
    <name type="scientific">Apiosordaria backusii</name>
    <dbReference type="NCBI Taxonomy" id="314023"/>
    <lineage>
        <taxon>Eukaryota</taxon>
        <taxon>Fungi</taxon>
        <taxon>Dikarya</taxon>
        <taxon>Ascomycota</taxon>
        <taxon>Pezizomycotina</taxon>
        <taxon>Sordariomycetes</taxon>
        <taxon>Sordariomycetidae</taxon>
        <taxon>Sordariales</taxon>
        <taxon>Lasiosphaeriaceae</taxon>
        <taxon>Apiosordaria</taxon>
    </lineage>
</organism>